<reference evidence="1" key="1">
    <citation type="submission" date="2022-10" db="EMBL/GenBank/DDBJ databases">
        <title>Complete Genome of Trichothecium roseum strain YXFP-22015, a Plant Pathogen Isolated from Citrus.</title>
        <authorList>
            <person name="Wang Y."/>
            <person name="Zhu L."/>
        </authorList>
    </citation>
    <scope>NUCLEOTIDE SEQUENCE</scope>
    <source>
        <strain evidence="1">YXFP-22015</strain>
    </source>
</reference>
<keyword evidence="2" id="KW-1185">Reference proteome</keyword>
<comment type="caution">
    <text evidence="1">The sequence shown here is derived from an EMBL/GenBank/DDBJ whole genome shotgun (WGS) entry which is preliminary data.</text>
</comment>
<organism evidence="1 2">
    <name type="scientific">Trichothecium roseum</name>
    <dbReference type="NCBI Taxonomy" id="47278"/>
    <lineage>
        <taxon>Eukaryota</taxon>
        <taxon>Fungi</taxon>
        <taxon>Dikarya</taxon>
        <taxon>Ascomycota</taxon>
        <taxon>Pezizomycotina</taxon>
        <taxon>Sordariomycetes</taxon>
        <taxon>Hypocreomycetidae</taxon>
        <taxon>Hypocreales</taxon>
        <taxon>Hypocreales incertae sedis</taxon>
        <taxon>Trichothecium</taxon>
    </lineage>
</organism>
<evidence type="ECO:0000313" key="2">
    <source>
        <dbReference type="Proteomes" id="UP001163324"/>
    </source>
</evidence>
<gene>
    <name evidence="1" type="ORF">N3K66_006977</name>
</gene>
<dbReference type="Proteomes" id="UP001163324">
    <property type="component" value="Chromosome 6"/>
</dbReference>
<sequence length="452" mass="49427">MSYITQAEKGLKASEAGDHDEAIKNLSAALNQSLNPAWLLARSRNLVSKSRYAEALADAEAAFHAAYTRNSRTMMQEAQYRRAVAHHRLEQPANAAACSVFAICLAKGGPAVIKREVDNVLKDLVDANGCWKQMVEEAKAELHQDPWNKQSPNDAIAVAGKGSGQTTSSKRGWDMAWMLRMQAITKLENLPEDDEKRKVTVSQRPEQREMANIEFEESSPAKEDNASTPATTAKPVVDTIPRIDDYQTATHINASIFSKGNSKDDLRVEFGSAHVSLDPLVHPDGSKKALKLDLWDEIEPEVSKYSVTPNKVELVLKKKNLGKWAQLRGQAGSEDNGTAKIAKPQVTTTAAAAETPSEKVAAQSKGSTSTGGLSKWYNQSVDMDGLDEEDEESVNAFFKKLYKNASPEQQRAMIKSFTESSGTSLSTDWKDVGSRHVAPAPPEGAEAKSWDK</sequence>
<proteinExistence type="predicted"/>
<accession>A0ACC0UWX1</accession>
<protein>
    <submittedName>
        <fullName evidence="1">Uncharacterized protein</fullName>
    </submittedName>
</protein>
<evidence type="ECO:0000313" key="1">
    <source>
        <dbReference type="EMBL" id="KAI9898617.1"/>
    </source>
</evidence>
<dbReference type="EMBL" id="CM047945">
    <property type="protein sequence ID" value="KAI9898617.1"/>
    <property type="molecule type" value="Genomic_DNA"/>
</dbReference>
<name>A0ACC0UWX1_9HYPO</name>